<dbReference type="GO" id="GO:0006310">
    <property type="term" value="P:DNA recombination"/>
    <property type="evidence" value="ECO:0007669"/>
    <property type="project" value="UniProtKB-UniRule"/>
</dbReference>
<dbReference type="GO" id="GO:0043590">
    <property type="term" value="C:bacterial nucleoid"/>
    <property type="evidence" value="ECO:0007669"/>
    <property type="project" value="TreeGrafter"/>
</dbReference>
<accession>A0A7V4E4R6</accession>
<protein>
    <recommendedName>
        <fullName evidence="2 7">DNA repair protein RecO</fullName>
    </recommendedName>
    <alternativeName>
        <fullName evidence="6 7">Recombination protein O</fullName>
    </alternativeName>
</protein>
<dbReference type="Pfam" id="PF02565">
    <property type="entry name" value="RecO_C"/>
    <property type="match status" value="1"/>
</dbReference>
<evidence type="ECO:0000313" key="10">
    <source>
        <dbReference type="EMBL" id="HGL17972.1"/>
    </source>
</evidence>
<dbReference type="InterPro" id="IPR037278">
    <property type="entry name" value="ARFGAP/RecO"/>
</dbReference>
<evidence type="ECO:0000256" key="6">
    <source>
        <dbReference type="ARBA" id="ARBA00033409"/>
    </source>
</evidence>
<keyword evidence="3 7" id="KW-0227">DNA damage</keyword>
<dbReference type="EMBL" id="DTDJ01000043">
    <property type="protein sequence ID" value="HGL17972.1"/>
    <property type="molecule type" value="Genomic_DNA"/>
</dbReference>
<comment type="function">
    <text evidence="7">Involved in DNA repair and RecF pathway recombination.</text>
</comment>
<evidence type="ECO:0000256" key="3">
    <source>
        <dbReference type="ARBA" id="ARBA00022763"/>
    </source>
</evidence>
<dbReference type="AlphaFoldDB" id="A0A7V4E4R6"/>
<evidence type="ECO:0000313" key="9">
    <source>
        <dbReference type="EMBL" id="HGL17935.1"/>
    </source>
</evidence>
<dbReference type="SUPFAM" id="SSF57863">
    <property type="entry name" value="ArfGap/RecO-like zinc finger"/>
    <property type="match status" value="1"/>
</dbReference>
<evidence type="ECO:0000259" key="8">
    <source>
        <dbReference type="Pfam" id="PF11967"/>
    </source>
</evidence>
<evidence type="ECO:0000256" key="7">
    <source>
        <dbReference type="HAMAP-Rule" id="MF_00201"/>
    </source>
</evidence>
<keyword evidence="5 7" id="KW-0234">DNA repair</keyword>
<dbReference type="InterPro" id="IPR012340">
    <property type="entry name" value="NA-bd_OB-fold"/>
</dbReference>
<dbReference type="InterPro" id="IPR022572">
    <property type="entry name" value="DNA_rep/recomb_RecO_N"/>
</dbReference>
<name>A0A7V4E4R6_UNCW3</name>
<dbReference type="PANTHER" id="PTHR33991:SF1">
    <property type="entry name" value="DNA REPAIR PROTEIN RECO"/>
    <property type="match status" value="1"/>
</dbReference>
<dbReference type="HAMAP" id="MF_00201">
    <property type="entry name" value="RecO"/>
    <property type="match status" value="1"/>
</dbReference>
<reference evidence="9" key="1">
    <citation type="journal article" date="2020" name="mSystems">
        <title>Genome- and Community-Level Interaction Insights into Carbon Utilization and Element Cycling Functions of Hydrothermarchaeota in Hydrothermal Sediment.</title>
        <authorList>
            <person name="Zhou Z."/>
            <person name="Liu Y."/>
            <person name="Xu W."/>
            <person name="Pan J."/>
            <person name="Luo Z.H."/>
            <person name="Li M."/>
        </authorList>
    </citation>
    <scope>NUCLEOTIDE SEQUENCE [LARGE SCALE GENOMIC DNA]</scope>
    <source>
        <strain evidence="9">SpSt-69</strain>
    </source>
</reference>
<dbReference type="InterPro" id="IPR042242">
    <property type="entry name" value="RecO_C"/>
</dbReference>
<dbReference type="Gene3D" id="2.40.50.140">
    <property type="entry name" value="Nucleic acid-binding proteins"/>
    <property type="match status" value="1"/>
</dbReference>
<comment type="similarity">
    <text evidence="1 7">Belongs to the RecO family.</text>
</comment>
<dbReference type="EMBL" id="DTDJ01000043">
    <property type="protein sequence ID" value="HGL17935.1"/>
    <property type="molecule type" value="Genomic_DNA"/>
</dbReference>
<gene>
    <name evidence="7 9" type="primary">recO</name>
    <name evidence="9" type="ORF">ENU66_06385</name>
    <name evidence="10" type="ORF">ENU66_06580</name>
</gene>
<dbReference type="Pfam" id="PF11967">
    <property type="entry name" value="RecO_N"/>
    <property type="match status" value="1"/>
</dbReference>
<dbReference type="InterPro" id="IPR003717">
    <property type="entry name" value="RecO"/>
</dbReference>
<dbReference type="NCBIfam" id="TIGR00613">
    <property type="entry name" value="reco"/>
    <property type="match status" value="1"/>
</dbReference>
<comment type="caution">
    <text evidence="9">The sequence shown here is derived from an EMBL/GenBank/DDBJ whole genome shotgun (WGS) entry which is preliminary data.</text>
</comment>
<dbReference type="SUPFAM" id="SSF50249">
    <property type="entry name" value="Nucleic acid-binding proteins"/>
    <property type="match status" value="1"/>
</dbReference>
<evidence type="ECO:0000256" key="5">
    <source>
        <dbReference type="ARBA" id="ARBA00023204"/>
    </source>
</evidence>
<keyword evidence="4 7" id="KW-0233">DNA recombination</keyword>
<organism evidence="9">
    <name type="scientific">candidate division WOR-3 bacterium</name>
    <dbReference type="NCBI Taxonomy" id="2052148"/>
    <lineage>
        <taxon>Bacteria</taxon>
        <taxon>Bacteria division WOR-3</taxon>
    </lineage>
</organism>
<evidence type="ECO:0000256" key="4">
    <source>
        <dbReference type="ARBA" id="ARBA00023172"/>
    </source>
</evidence>
<evidence type="ECO:0000256" key="1">
    <source>
        <dbReference type="ARBA" id="ARBA00007452"/>
    </source>
</evidence>
<proteinExistence type="inferred from homology"/>
<dbReference type="PANTHER" id="PTHR33991">
    <property type="entry name" value="DNA REPAIR PROTEIN RECO"/>
    <property type="match status" value="1"/>
</dbReference>
<feature type="domain" description="DNA replication/recombination mediator RecO N-terminal" evidence="8">
    <location>
        <begin position="1"/>
        <end position="80"/>
    </location>
</feature>
<dbReference type="GO" id="GO:0006302">
    <property type="term" value="P:double-strand break repair"/>
    <property type="evidence" value="ECO:0007669"/>
    <property type="project" value="TreeGrafter"/>
</dbReference>
<sequence>MLKKDKAIILRTDDFMETSLILSAITKENGVLKLLAKGAKRLKSPLRMSFELFAESEVIFYYKPDREFNIVKEGKILTLFQDLHMDYNKYELASKVSQYILKSFPAGGGEEIYDELFNFLKFLNNTKRLNPFLHTFFVVRNLKKEGLLPQFEVCYRCKQRKANYFLSELKMPVCKRCLANGENGIPIDEGTRAEVNFLLSRSWAELNSFELREETKKLLLLIGEVE</sequence>
<evidence type="ECO:0000256" key="2">
    <source>
        <dbReference type="ARBA" id="ARBA00021310"/>
    </source>
</evidence>
<dbReference type="Gene3D" id="1.20.1440.120">
    <property type="entry name" value="Recombination protein O, C-terminal domain"/>
    <property type="match status" value="1"/>
</dbReference>